<accession>A0A1E4SBZ3</accession>
<dbReference type="STRING" id="984487.A0A1E4SBZ3"/>
<dbReference type="PANTHER" id="PTHR33558">
    <property type="entry name" value="GLUTAREDOXIN-LIKE PROTEIN C5ORF63 HOMOLOG"/>
    <property type="match status" value="1"/>
</dbReference>
<dbReference type="EMBL" id="KV453916">
    <property type="protein sequence ID" value="ODV77023.1"/>
    <property type="molecule type" value="Genomic_DNA"/>
</dbReference>
<dbReference type="Pfam" id="PF05768">
    <property type="entry name" value="Glrx-like"/>
    <property type="match status" value="1"/>
</dbReference>
<organism evidence="2 3">
    <name type="scientific">Suhomyces tanzawaensis NRRL Y-17324</name>
    <dbReference type="NCBI Taxonomy" id="984487"/>
    <lineage>
        <taxon>Eukaryota</taxon>
        <taxon>Fungi</taxon>
        <taxon>Dikarya</taxon>
        <taxon>Ascomycota</taxon>
        <taxon>Saccharomycotina</taxon>
        <taxon>Pichiomycetes</taxon>
        <taxon>Debaryomycetaceae</taxon>
        <taxon>Suhomyces</taxon>
    </lineage>
</organism>
<dbReference type="InterPro" id="IPR008554">
    <property type="entry name" value="Glutaredoxin-like"/>
</dbReference>
<keyword evidence="1" id="KW-0249">Electron transport</keyword>
<evidence type="ECO:0000256" key="1">
    <source>
        <dbReference type="RuleBase" id="RU363082"/>
    </source>
</evidence>
<gene>
    <name evidence="2" type="ORF">CANTADRAFT_23860</name>
</gene>
<keyword evidence="1" id="KW-0813">Transport</keyword>
<dbReference type="PANTHER" id="PTHR33558:SF1">
    <property type="entry name" value="GLUTAREDOXIN-LIKE PROTEIN C5ORF63 HOMOLOG"/>
    <property type="match status" value="1"/>
</dbReference>
<evidence type="ECO:0000313" key="3">
    <source>
        <dbReference type="Proteomes" id="UP000094285"/>
    </source>
</evidence>
<reference evidence="3" key="1">
    <citation type="submission" date="2016-05" db="EMBL/GenBank/DDBJ databases">
        <title>Comparative genomics of biotechnologically important yeasts.</title>
        <authorList>
            <consortium name="DOE Joint Genome Institute"/>
            <person name="Riley R."/>
            <person name="Haridas S."/>
            <person name="Wolfe K.H."/>
            <person name="Lopes M.R."/>
            <person name="Hittinger C.T."/>
            <person name="Goker M."/>
            <person name="Salamov A."/>
            <person name="Wisecaver J."/>
            <person name="Long T.M."/>
            <person name="Aerts A.L."/>
            <person name="Barry K."/>
            <person name="Choi C."/>
            <person name="Clum A."/>
            <person name="Coughlan A.Y."/>
            <person name="Deshpande S."/>
            <person name="Douglass A.P."/>
            <person name="Hanson S.J."/>
            <person name="Klenk H.-P."/>
            <person name="Labutti K."/>
            <person name="Lapidus A."/>
            <person name="Lindquist E."/>
            <person name="Lipzen A."/>
            <person name="Meier-Kolthoff J.P."/>
            <person name="Ohm R.A."/>
            <person name="Otillar R.P."/>
            <person name="Pangilinan J."/>
            <person name="Peng Y."/>
            <person name="Rokas A."/>
            <person name="Rosa C.A."/>
            <person name="Scheuner C."/>
            <person name="Sibirny A.A."/>
            <person name="Slot J.C."/>
            <person name="Stielow J.B."/>
            <person name="Sun H."/>
            <person name="Kurtzman C.P."/>
            <person name="Blackwell M."/>
            <person name="Grigoriev I.V."/>
            <person name="Jeffries T.W."/>
        </authorList>
    </citation>
    <scope>NUCLEOTIDE SEQUENCE [LARGE SCALE GENOMIC DNA]</scope>
    <source>
        <strain evidence="3">NRRL Y-17324</strain>
    </source>
</reference>
<dbReference type="GeneID" id="30981149"/>
<dbReference type="Gene3D" id="3.40.30.10">
    <property type="entry name" value="Glutaredoxin"/>
    <property type="match status" value="1"/>
</dbReference>
<proteinExistence type="inferred from homology"/>
<dbReference type="InterPro" id="IPR052565">
    <property type="entry name" value="Glutaredoxin-like_YDR286C"/>
</dbReference>
<dbReference type="RefSeq" id="XP_020062145.1">
    <property type="nucleotide sequence ID" value="XM_020207012.1"/>
</dbReference>
<name>A0A1E4SBZ3_9ASCO</name>
<dbReference type="InterPro" id="IPR036249">
    <property type="entry name" value="Thioredoxin-like_sf"/>
</dbReference>
<keyword evidence="3" id="KW-1185">Reference proteome</keyword>
<dbReference type="Proteomes" id="UP000094285">
    <property type="component" value="Unassembled WGS sequence"/>
</dbReference>
<comment type="similarity">
    <text evidence="1">Belongs to the glutaredoxin family.</text>
</comment>
<dbReference type="AlphaFoldDB" id="A0A1E4SBZ3"/>
<evidence type="ECO:0000313" key="2">
    <source>
        <dbReference type="EMBL" id="ODV77023.1"/>
    </source>
</evidence>
<sequence length="112" mass="13279">MFRPIVSKIAFSRPFSQSSRLAVTSLTFFTKETCQLCTNAKTILYDTLKDESLNDKSIKLDVIDIMKPENSKWFDVYCYDVPVIHIDRPNQKKPVKFMHYFHHDKLLEEFQK</sequence>
<dbReference type="SUPFAM" id="SSF52833">
    <property type="entry name" value="Thioredoxin-like"/>
    <property type="match status" value="1"/>
</dbReference>
<dbReference type="OrthoDB" id="429967at2759"/>
<protein>
    <recommendedName>
        <fullName evidence="1">Glutaredoxin-like protein</fullName>
    </recommendedName>
</protein>